<accession>A0A381XN90</accession>
<organism evidence="2">
    <name type="scientific">marine metagenome</name>
    <dbReference type="NCBI Taxonomy" id="408172"/>
    <lineage>
        <taxon>unclassified sequences</taxon>
        <taxon>metagenomes</taxon>
        <taxon>ecological metagenomes</taxon>
    </lineage>
</organism>
<evidence type="ECO:0000313" key="2">
    <source>
        <dbReference type="EMBL" id="SVA66205.1"/>
    </source>
</evidence>
<keyword evidence="1" id="KW-0812">Transmembrane</keyword>
<sequence>MSKSIHTSDKSDHARDDFRKRHPRLSEITFIGDDRFLRGRIRQHLRNPPMRTIFLIVLIVSAIPFAIIYPKVSKVAQDNWKVVELSRERHFVNVTAASWIYPFLRLQAVRMQNAEVPIEWRGI</sequence>
<gene>
    <name evidence="2" type="ORF">METZ01_LOCUS119059</name>
</gene>
<feature type="transmembrane region" description="Helical" evidence="1">
    <location>
        <begin position="52"/>
        <end position="69"/>
    </location>
</feature>
<dbReference type="EMBL" id="UINC01015782">
    <property type="protein sequence ID" value="SVA66205.1"/>
    <property type="molecule type" value="Genomic_DNA"/>
</dbReference>
<name>A0A381XN90_9ZZZZ</name>
<dbReference type="AlphaFoldDB" id="A0A381XN90"/>
<proteinExistence type="predicted"/>
<evidence type="ECO:0000256" key="1">
    <source>
        <dbReference type="SAM" id="Phobius"/>
    </source>
</evidence>
<keyword evidence="1" id="KW-0472">Membrane</keyword>
<reference evidence="2" key="1">
    <citation type="submission" date="2018-05" db="EMBL/GenBank/DDBJ databases">
        <authorList>
            <person name="Lanie J.A."/>
            <person name="Ng W.-L."/>
            <person name="Kazmierczak K.M."/>
            <person name="Andrzejewski T.M."/>
            <person name="Davidsen T.M."/>
            <person name="Wayne K.J."/>
            <person name="Tettelin H."/>
            <person name="Glass J.I."/>
            <person name="Rusch D."/>
            <person name="Podicherti R."/>
            <person name="Tsui H.-C.T."/>
            <person name="Winkler M.E."/>
        </authorList>
    </citation>
    <scope>NUCLEOTIDE SEQUENCE</scope>
</reference>
<keyword evidence="1" id="KW-1133">Transmembrane helix</keyword>
<protein>
    <submittedName>
        <fullName evidence="2">Uncharacterized protein</fullName>
    </submittedName>
</protein>
<feature type="non-terminal residue" evidence="2">
    <location>
        <position position="123"/>
    </location>
</feature>